<evidence type="ECO:0000256" key="10">
    <source>
        <dbReference type="ARBA" id="ARBA00023136"/>
    </source>
</evidence>
<feature type="transmembrane region" description="Helical" evidence="11">
    <location>
        <begin position="41"/>
        <end position="63"/>
    </location>
</feature>
<name>A0ABW8K6K7_9GAMM</name>
<evidence type="ECO:0000256" key="6">
    <source>
        <dbReference type="ARBA" id="ARBA00022692"/>
    </source>
</evidence>
<feature type="transmembrane region" description="Helical" evidence="11">
    <location>
        <begin position="241"/>
        <end position="262"/>
    </location>
</feature>
<organism evidence="13 14">
    <name type="scientific">Dyella koreensis</name>
    <dbReference type="NCBI Taxonomy" id="311235"/>
    <lineage>
        <taxon>Bacteria</taxon>
        <taxon>Pseudomonadati</taxon>
        <taxon>Pseudomonadota</taxon>
        <taxon>Gammaproteobacteria</taxon>
        <taxon>Lysobacterales</taxon>
        <taxon>Rhodanobacteraceae</taxon>
        <taxon>Dyella</taxon>
    </lineage>
</organism>
<evidence type="ECO:0000256" key="8">
    <source>
        <dbReference type="ARBA" id="ARBA00022989"/>
    </source>
</evidence>
<keyword evidence="8 11" id="KW-1133">Transmembrane helix</keyword>
<keyword evidence="4 11" id="KW-1003">Cell membrane</keyword>
<dbReference type="PIRSF" id="PIRSF006648">
    <property type="entry name" value="DrrB"/>
    <property type="match status" value="1"/>
</dbReference>
<keyword evidence="14" id="KW-1185">Reference proteome</keyword>
<dbReference type="PANTHER" id="PTHR30413:SF10">
    <property type="entry name" value="CAPSULE POLYSACCHARIDE EXPORT INNER-MEMBRANE PROTEIN CTRC"/>
    <property type="match status" value="1"/>
</dbReference>
<feature type="transmembrane region" description="Helical" evidence="11">
    <location>
        <begin position="155"/>
        <end position="179"/>
    </location>
</feature>
<evidence type="ECO:0000313" key="13">
    <source>
        <dbReference type="EMBL" id="MFK2918461.1"/>
    </source>
</evidence>
<dbReference type="InterPro" id="IPR000412">
    <property type="entry name" value="ABC_2_transport"/>
</dbReference>
<evidence type="ECO:0000259" key="12">
    <source>
        <dbReference type="PROSITE" id="PS51012"/>
    </source>
</evidence>
<dbReference type="Proteomes" id="UP001620408">
    <property type="component" value="Unassembled WGS sequence"/>
</dbReference>
<evidence type="ECO:0000313" key="14">
    <source>
        <dbReference type="Proteomes" id="UP001620408"/>
    </source>
</evidence>
<comment type="similarity">
    <text evidence="2 11">Belongs to the ABC-2 integral membrane protein family.</text>
</comment>
<dbReference type="RefSeq" id="WP_379985723.1">
    <property type="nucleotide sequence ID" value="NZ_JADIKD010000011.1"/>
</dbReference>
<evidence type="ECO:0000256" key="2">
    <source>
        <dbReference type="ARBA" id="ARBA00007783"/>
    </source>
</evidence>
<evidence type="ECO:0000256" key="9">
    <source>
        <dbReference type="ARBA" id="ARBA00023047"/>
    </source>
</evidence>
<keyword evidence="6 11" id="KW-0812">Transmembrane</keyword>
<keyword evidence="10 11" id="KW-0472">Membrane</keyword>
<dbReference type="InterPro" id="IPR047817">
    <property type="entry name" value="ABC2_TM_bact-type"/>
</dbReference>
<dbReference type="EMBL" id="JADIKD010000011">
    <property type="protein sequence ID" value="MFK2918461.1"/>
    <property type="molecule type" value="Genomic_DNA"/>
</dbReference>
<reference evidence="13 14" key="1">
    <citation type="submission" date="2020-10" db="EMBL/GenBank/DDBJ databases">
        <title>Phylogeny of dyella-like bacteria.</title>
        <authorList>
            <person name="Fu J."/>
        </authorList>
    </citation>
    <scope>NUCLEOTIDE SEQUENCE [LARGE SCALE GENOMIC DNA]</scope>
    <source>
        <strain evidence="13 14">BB4</strain>
    </source>
</reference>
<feature type="domain" description="ABC transmembrane type-2" evidence="12">
    <location>
        <begin position="39"/>
        <end position="265"/>
    </location>
</feature>
<sequence length="273" mass="30818">MRTFSASPIELIGSFWRRRELIGDLIKRDVVGRYRGSLMGIVWSFINPLFMLAVYTFVFAVIFKARWGGNVSGGNLEFALVLFAGLMVFNVFAECVNKSPGLIISNANYVKKVIFPLEILPWVTMGSALFHGAVSLLVWLLFYTISFGIPGAWSLLLPVVVLPLLLFTLGLSWILASIGTYLRDMLQFIGLITTALMFLSPIFYPITSLPERYRLIFMLNPLTITIEQVRGVLIWNKEPDWAWTLGGILVAALFAWLGFFLFQKTRRGFADVL</sequence>
<gene>
    <name evidence="13" type="ORF">ISS97_14395</name>
</gene>
<evidence type="ECO:0000256" key="11">
    <source>
        <dbReference type="RuleBase" id="RU361157"/>
    </source>
</evidence>
<feature type="transmembrane region" description="Helical" evidence="11">
    <location>
        <begin position="75"/>
        <end position="93"/>
    </location>
</feature>
<dbReference type="Pfam" id="PF01061">
    <property type="entry name" value="ABC2_membrane"/>
    <property type="match status" value="1"/>
</dbReference>
<proteinExistence type="inferred from homology"/>
<comment type="subcellular location">
    <subcellularLocation>
        <location evidence="11">Cell inner membrane</location>
        <topology evidence="11">Multi-pass membrane protein</topology>
    </subcellularLocation>
    <subcellularLocation>
        <location evidence="1">Cell membrane</location>
        <topology evidence="1">Multi-pass membrane protein</topology>
    </subcellularLocation>
</comment>
<evidence type="ECO:0000256" key="1">
    <source>
        <dbReference type="ARBA" id="ARBA00004651"/>
    </source>
</evidence>
<feature type="transmembrane region" description="Helical" evidence="11">
    <location>
        <begin position="119"/>
        <end position="143"/>
    </location>
</feature>
<dbReference type="PROSITE" id="PS51012">
    <property type="entry name" value="ABC_TM2"/>
    <property type="match status" value="1"/>
</dbReference>
<keyword evidence="7" id="KW-0972">Capsule biogenesis/degradation</keyword>
<protein>
    <recommendedName>
        <fullName evidence="11">Transport permease protein</fullName>
    </recommendedName>
</protein>
<keyword evidence="9" id="KW-0625">Polysaccharide transport</keyword>
<evidence type="ECO:0000256" key="5">
    <source>
        <dbReference type="ARBA" id="ARBA00022597"/>
    </source>
</evidence>
<dbReference type="InterPro" id="IPR013525">
    <property type="entry name" value="ABC2_TM"/>
</dbReference>
<keyword evidence="5" id="KW-0762">Sugar transport</keyword>
<keyword evidence="3 11" id="KW-0813">Transport</keyword>
<dbReference type="PANTHER" id="PTHR30413">
    <property type="entry name" value="INNER MEMBRANE TRANSPORT PERMEASE"/>
    <property type="match status" value="1"/>
</dbReference>
<comment type="caution">
    <text evidence="13">The sequence shown here is derived from an EMBL/GenBank/DDBJ whole genome shotgun (WGS) entry which is preliminary data.</text>
</comment>
<evidence type="ECO:0000256" key="3">
    <source>
        <dbReference type="ARBA" id="ARBA00022448"/>
    </source>
</evidence>
<accession>A0ABW8K6K7</accession>
<dbReference type="PRINTS" id="PR00164">
    <property type="entry name" value="ABC2TRNSPORT"/>
</dbReference>
<feature type="transmembrane region" description="Helical" evidence="11">
    <location>
        <begin position="185"/>
        <end position="204"/>
    </location>
</feature>
<evidence type="ECO:0000256" key="7">
    <source>
        <dbReference type="ARBA" id="ARBA00022903"/>
    </source>
</evidence>
<evidence type="ECO:0000256" key="4">
    <source>
        <dbReference type="ARBA" id="ARBA00022475"/>
    </source>
</evidence>